<dbReference type="PANTHER" id="PTHR10131">
    <property type="entry name" value="TNF RECEPTOR ASSOCIATED FACTOR"/>
    <property type="match status" value="1"/>
</dbReference>
<evidence type="ECO:0000313" key="9">
    <source>
        <dbReference type="Proteomes" id="UP000663829"/>
    </source>
</evidence>
<dbReference type="GO" id="GO:0006915">
    <property type="term" value="P:apoptotic process"/>
    <property type="evidence" value="ECO:0007669"/>
    <property type="project" value="UniProtKB-KW"/>
</dbReference>
<evidence type="ECO:0000259" key="6">
    <source>
        <dbReference type="PROSITE" id="PS50144"/>
    </source>
</evidence>
<dbReference type="OrthoDB" id="5574452at2759"/>
<dbReference type="GO" id="GO:0043122">
    <property type="term" value="P:regulation of canonical NF-kappaB signal transduction"/>
    <property type="evidence" value="ECO:0007669"/>
    <property type="project" value="TreeGrafter"/>
</dbReference>
<keyword evidence="9" id="KW-1185">Reference proteome</keyword>
<dbReference type="GO" id="GO:0009898">
    <property type="term" value="C:cytoplasmic side of plasma membrane"/>
    <property type="evidence" value="ECO:0007669"/>
    <property type="project" value="TreeGrafter"/>
</dbReference>
<dbReference type="SMART" id="SM00061">
    <property type="entry name" value="MATH"/>
    <property type="match status" value="1"/>
</dbReference>
<evidence type="ECO:0000256" key="4">
    <source>
        <dbReference type="ARBA" id="ARBA00023054"/>
    </source>
</evidence>
<keyword evidence="4 5" id="KW-0175">Coiled coil</keyword>
<evidence type="ECO:0000313" key="7">
    <source>
        <dbReference type="EMBL" id="CAF1255101.1"/>
    </source>
</evidence>
<sequence>MKLIQPRFNGTDMAITDSTCNLFNLSSSMSIADTTFPSTISAINCRFQQFYETLTTPLNDELNRLSTESLHHQNLIQECQTEISLVKSSIAEIDSYIAGISSNKEILLQELASLKQKMEDLQSISYDGTLTWKITNVLEKMADAQSERQTSIYSPAFYSSPTGYKMRLRLYLHGDGNARRTYMSLFLVIMRGSFDAIVKWPFSFEVTFCLYDQSGQQRHIIDSFRPDTNSNSFQRPRSEMNIASGIPKFFPLSMIIRDDNHYIKNDTMFIKCLIDFSDISKIILPYVLSLNPALPHHVQRNMIRVETERRVQLQQQSTSPSGFSSSQITENATVYYSCYEQNVLRTARQAVNGEPNQRSEDLNFERTLCIPNAQSSDENFANDAIT</sequence>
<proteinExistence type="predicted"/>
<feature type="domain" description="MATH" evidence="6">
    <location>
        <begin position="127"/>
        <end position="274"/>
    </location>
</feature>
<comment type="caution">
    <text evidence="7">The sequence shown here is derived from an EMBL/GenBank/DDBJ whole genome shotgun (WGS) entry which is preliminary data.</text>
</comment>
<keyword evidence="2" id="KW-0053">Apoptosis</keyword>
<dbReference type="Proteomes" id="UP000663829">
    <property type="component" value="Unassembled WGS sequence"/>
</dbReference>
<dbReference type="InterPro" id="IPR049342">
    <property type="entry name" value="TRAF1-6_MATH_dom"/>
</dbReference>
<dbReference type="EMBL" id="CAJOBC010016226">
    <property type="protein sequence ID" value="CAF4026977.1"/>
    <property type="molecule type" value="Genomic_DNA"/>
</dbReference>
<dbReference type="InterPro" id="IPR008974">
    <property type="entry name" value="TRAF-like"/>
</dbReference>
<dbReference type="InterPro" id="IPR002083">
    <property type="entry name" value="MATH/TRAF_dom"/>
</dbReference>
<evidence type="ECO:0000256" key="3">
    <source>
        <dbReference type="ARBA" id="ARBA00022843"/>
    </source>
</evidence>
<dbReference type="AlphaFoldDB" id="A0A815ABE0"/>
<dbReference type="EMBL" id="CAJNOQ010010560">
    <property type="protein sequence ID" value="CAF1255101.1"/>
    <property type="molecule type" value="Genomic_DNA"/>
</dbReference>
<reference evidence="7" key="1">
    <citation type="submission" date="2021-02" db="EMBL/GenBank/DDBJ databases">
        <authorList>
            <person name="Nowell W R."/>
        </authorList>
    </citation>
    <scope>NUCLEOTIDE SEQUENCE</scope>
</reference>
<accession>A0A815ABE0</accession>
<feature type="coiled-coil region" evidence="5">
    <location>
        <begin position="97"/>
        <end position="124"/>
    </location>
</feature>
<dbReference type="GO" id="GO:0005164">
    <property type="term" value="F:tumor necrosis factor receptor binding"/>
    <property type="evidence" value="ECO:0007669"/>
    <property type="project" value="TreeGrafter"/>
</dbReference>
<evidence type="ECO:0000256" key="1">
    <source>
        <dbReference type="ARBA" id="ARBA00022499"/>
    </source>
</evidence>
<dbReference type="Proteomes" id="UP000681722">
    <property type="component" value="Unassembled WGS sequence"/>
</dbReference>
<keyword evidence="1" id="KW-1017">Isopeptide bond</keyword>
<organism evidence="7 9">
    <name type="scientific">Didymodactylos carnosus</name>
    <dbReference type="NCBI Taxonomy" id="1234261"/>
    <lineage>
        <taxon>Eukaryota</taxon>
        <taxon>Metazoa</taxon>
        <taxon>Spiralia</taxon>
        <taxon>Gnathifera</taxon>
        <taxon>Rotifera</taxon>
        <taxon>Eurotatoria</taxon>
        <taxon>Bdelloidea</taxon>
        <taxon>Philodinida</taxon>
        <taxon>Philodinidae</taxon>
        <taxon>Didymodactylos</taxon>
    </lineage>
</organism>
<dbReference type="Pfam" id="PF21355">
    <property type="entry name" value="TRAF-mep_MATH"/>
    <property type="match status" value="1"/>
</dbReference>
<dbReference type="Gene3D" id="2.60.210.10">
    <property type="entry name" value="Apoptosis, Tumor Necrosis Factor Receptor Associated Protein 2, Chain A"/>
    <property type="match status" value="1"/>
</dbReference>
<dbReference type="CDD" id="cd00270">
    <property type="entry name" value="MATH_TRAF_C"/>
    <property type="match status" value="1"/>
</dbReference>
<dbReference type="PANTHER" id="PTHR10131:SF138">
    <property type="entry name" value="RE66324P"/>
    <property type="match status" value="1"/>
</dbReference>
<protein>
    <recommendedName>
        <fullName evidence="6">MATH domain-containing protein</fullName>
    </recommendedName>
</protein>
<keyword evidence="3" id="KW-0832">Ubl conjugation</keyword>
<dbReference type="SUPFAM" id="SSF49599">
    <property type="entry name" value="TRAF domain-like"/>
    <property type="match status" value="1"/>
</dbReference>
<evidence type="ECO:0000256" key="2">
    <source>
        <dbReference type="ARBA" id="ARBA00022703"/>
    </source>
</evidence>
<dbReference type="FunFam" id="2.60.210.10:FF:000001">
    <property type="entry name" value="TNF receptor-associated factor"/>
    <property type="match status" value="1"/>
</dbReference>
<dbReference type="PROSITE" id="PS50144">
    <property type="entry name" value="MATH"/>
    <property type="match status" value="1"/>
</dbReference>
<evidence type="ECO:0000313" key="8">
    <source>
        <dbReference type="EMBL" id="CAF4026977.1"/>
    </source>
</evidence>
<name>A0A815ABE0_9BILA</name>
<evidence type="ECO:0000256" key="5">
    <source>
        <dbReference type="SAM" id="Coils"/>
    </source>
</evidence>
<gene>
    <name evidence="7" type="ORF">GPM918_LOCUS26325</name>
    <name evidence="8" type="ORF">SRO942_LOCUS26452</name>
</gene>